<gene>
    <name evidence="1" type="ORF">GWK47_018424</name>
</gene>
<name>A0A8J4XZN2_CHIOP</name>
<comment type="caution">
    <text evidence="1">The sequence shown here is derived from an EMBL/GenBank/DDBJ whole genome shotgun (WGS) entry which is preliminary data.</text>
</comment>
<dbReference type="EMBL" id="JACEEZ010022402">
    <property type="protein sequence ID" value="KAG0712460.1"/>
    <property type="molecule type" value="Genomic_DNA"/>
</dbReference>
<dbReference type="OrthoDB" id="5949854at2759"/>
<reference evidence="1" key="1">
    <citation type="submission" date="2020-07" db="EMBL/GenBank/DDBJ databases">
        <title>The High-quality genome of the commercially important snow crab, Chionoecetes opilio.</title>
        <authorList>
            <person name="Jeong J.-H."/>
            <person name="Ryu S."/>
        </authorList>
    </citation>
    <scope>NUCLEOTIDE SEQUENCE</scope>
    <source>
        <strain evidence="1">MADBK_172401_WGS</strain>
        <tissue evidence="1">Digestive gland</tissue>
    </source>
</reference>
<dbReference type="AlphaFoldDB" id="A0A8J4XZN2"/>
<accession>A0A8J4XZN2</accession>
<keyword evidence="2" id="KW-1185">Reference proteome</keyword>
<evidence type="ECO:0000313" key="1">
    <source>
        <dbReference type="EMBL" id="KAG0712460.1"/>
    </source>
</evidence>
<proteinExistence type="predicted"/>
<dbReference type="Proteomes" id="UP000770661">
    <property type="component" value="Unassembled WGS sequence"/>
</dbReference>
<evidence type="ECO:0000313" key="2">
    <source>
        <dbReference type="Proteomes" id="UP000770661"/>
    </source>
</evidence>
<sequence length="268" mass="30522">MHITPPFLDARILDGVAVVYLLPHTNVTTFNANGVCIPHILKLLESCRRVDVVWDSYIASSIKESTREKRGKGVRRKVGGPTKVPSNWPDFLRDSTNKEELFQFLSDKVGSNDWPDGKEVFITSGTDVISRGSDHSMPRCDHEEGRYKDCRSPERCAGQGMHHLFGTHCRHRRRCHTDRKYHSLTSQHQMAAIWVAFGTGKNFMYLDINAICYALEKIGQRHCLFPPASRAATQLPLSLAKGRNRLWEAWNAYVEVTEAFNNLMNHLT</sequence>
<protein>
    <submittedName>
        <fullName evidence="1">Uncharacterized protein</fullName>
    </submittedName>
</protein>
<organism evidence="1 2">
    <name type="scientific">Chionoecetes opilio</name>
    <name type="common">Atlantic snow crab</name>
    <name type="synonym">Cancer opilio</name>
    <dbReference type="NCBI Taxonomy" id="41210"/>
    <lineage>
        <taxon>Eukaryota</taxon>
        <taxon>Metazoa</taxon>
        <taxon>Ecdysozoa</taxon>
        <taxon>Arthropoda</taxon>
        <taxon>Crustacea</taxon>
        <taxon>Multicrustacea</taxon>
        <taxon>Malacostraca</taxon>
        <taxon>Eumalacostraca</taxon>
        <taxon>Eucarida</taxon>
        <taxon>Decapoda</taxon>
        <taxon>Pleocyemata</taxon>
        <taxon>Brachyura</taxon>
        <taxon>Eubrachyura</taxon>
        <taxon>Majoidea</taxon>
        <taxon>Majidae</taxon>
        <taxon>Chionoecetes</taxon>
    </lineage>
</organism>